<dbReference type="Proteomes" id="UP000217250">
    <property type="component" value="Chromosome"/>
</dbReference>
<evidence type="ECO:0000313" key="3">
    <source>
        <dbReference type="Proteomes" id="UP000217250"/>
    </source>
</evidence>
<dbReference type="AlphaFoldDB" id="A0A250FQG6"/>
<evidence type="ECO:0000313" key="2">
    <source>
        <dbReference type="EMBL" id="ATA87324.1"/>
    </source>
</evidence>
<sequence length="138" mass="15680">MFKHLLNTFLVAMGLLIACYTTACSSNLEKKVALTNIKKEVETINKKLPTMVSSGVQMDKIEMKGEEALAYYFILLDFDSDNNSFETESAKASIIKELKADQGAVKDLLTSQLQIHYYYYDMNHKLISEIKITPKDIQ</sequence>
<feature type="chain" id="PRO_5012693394" description="Lipoprotein" evidence="1">
    <location>
        <begin position="24"/>
        <end position="138"/>
    </location>
</feature>
<name>A0A250FQG6_9FLAO</name>
<organism evidence="2 3">
    <name type="scientific">Capnocytophaga gingivalis</name>
    <dbReference type="NCBI Taxonomy" id="1017"/>
    <lineage>
        <taxon>Bacteria</taxon>
        <taxon>Pseudomonadati</taxon>
        <taxon>Bacteroidota</taxon>
        <taxon>Flavobacteriia</taxon>
        <taxon>Flavobacteriales</taxon>
        <taxon>Flavobacteriaceae</taxon>
        <taxon>Capnocytophaga</taxon>
    </lineage>
</organism>
<dbReference type="PROSITE" id="PS51257">
    <property type="entry name" value="PROKAR_LIPOPROTEIN"/>
    <property type="match status" value="1"/>
</dbReference>
<evidence type="ECO:0000256" key="1">
    <source>
        <dbReference type="SAM" id="SignalP"/>
    </source>
</evidence>
<evidence type="ECO:0008006" key="4">
    <source>
        <dbReference type="Google" id="ProtNLM"/>
    </source>
</evidence>
<dbReference type="KEGG" id="cgh:CGC50_09225"/>
<proteinExistence type="predicted"/>
<feature type="signal peptide" evidence="1">
    <location>
        <begin position="1"/>
        <end position="23"/>
    </location>
</feature>
<dbReference type="RefSeq" id="WP_095910597.1">
    <property type="nucleotide sequence ID" value="NZ_CAUPZR010000008.1"/>
</dbReference>
<protein>
    <recommendedName>
        <fullName evidence="4">Lipoprotein</fullName>
    </recommendedName>
</protein>
<dbReference type="EMBL" id="CP022386">
    <property type="protein sequence ID" value="ATA87324.1"/>
    <property type="molecule type" value="Genomic_DNA"/>
</dbReference>
<reference evidence="3" key="1">
    <citation type="submission" date="2017-06" db="EMBL/GenBank/DDBJ databases">
        <title>Capnocytophaga spp. assemblies.</title>
        <authorList>
            <person name="Gulvik C.A."/>
        </authorList>
    </citation>
    <scope>NUCLEOTIDE SEQUENCE [LARGE SCALE GENOMIC DNA]</scope>
    <source>
        <strain evidence="3">H1496</strain>
    </source>
</reference>
<dbReference type="GeneID" id="84808735"/>
<accession>A0A250FQG6</accession>
<dbReference type="OrthoDB" id="965642at2"/>
<gene>
    <name evidence="2" type="ORF">CGC50_09225</name>
</gene>
<keyword evidence="1" id="KW-0732">Signal</keyword>